<feature type="compositionally biased region" description="Low complexity" evidence="1">
    <location>
        <begin position="1"/>
        <end position="13"/>
    </location>
</feature>
<reference evidence="2 3" key="1">
    <citation type="submission" date="2015-01" db="EMBL/GenBank/DDBJ databases">
        <title>Enhanced salinomycin production by adjusting the supply of polyketide extender units in Streptomyce albus DSM 41398.</title>
        <authorList>
            <person name="Lu C."/>
        </authorList>
    </citation>
    <scope>NUCLEOTIDE SEQUENCE [LARGE SCALE GENOMIC DNA]</scope>
    <source>
        <strain evidence="3">ATCC 21838 / DSM 41398 / FERM P-419 / JCM 4703 / NBRC 107858</strain>
    </source>
</reference>
<evidence type="ECO:0000313" key="3">
    <source>
        <dbReference type="Proteomes" id="UP000031523"/>
    </source>
</evidence>
<gene>
    <name evidence="2" type="ORF">SLNWT_2914</name>
</gene>
<dbReference type="Proteomes" id="UP000031523">
    <property type="component" value="Chromosome"/>
</dbReference>
<organism evidence="2 3">
    <name type="scientific">Streptomyces albus (strain ATCC 21838 / DSM 41398 / FERM P-419 / JCM 4703 / NBRC 107858)</name>
    <dbReference type="NCBI Taxonomy" id="1081613"/>
    <lineage>
        <taxon>Bacteria</taxon>
        <taxon>Bacillati</taxon>
        <taxon>Actinomycetota</taxon>
        <taxon>Actinomycetes</taxon>
        <taxon>Kitasatosporales</taxon>
        <taxon>Streptomycetaceae</taxon>
        <taxon>Streptomyces</taxon>
    </lineage>
</organism>
<protein>
    <submittedName>
        <fullName evidence="2">Uncharacterized protein</fullName>
    </submittedName>
</protein>
<name>A0A0B5EVM9_STRA4</name>
<dbReference type="EMBL" id="CP010519">
    <property type="protein sequence ID" value="AJE83290.1"/>
    <property type="molecule type" value="Genomic_DNA"/>
</dbReference>
<dbReference type="AlphaFoldDB" id="A0A0B5EVM9"/>
<dbReference type="KEGG" id="sals:SLNWT_2914"/>
<evidence type="ECO:0000313" key="2">
    <source>
        <dbReference type="EMBL" id="AJE83290.1"/>
    </source>
</evidence>
<evidence type="ECO:0000256" key="1">
    <source>
        <dbReference type="SAM" id="MobiDB-lite"/>
    </source>
</evidence>
<proteinExistence type="predicted"/>
<accession>A0A0B5EVM9</accession>
<feature type="region of interest" description="Disordered" evidence="1">
    <location>
        <begin position="1"/>
        <end position="41"/>
    </location>
</feature>
<sequence length="41" mass="4859">MSPAGQRRGPLLQRRPRPQPRLQLWHEDQPLSRSHTCVRDT</sequence>
<keyword evidence="3" id="KW-1185">Reference proteome</keyword>